<feature type="region of interest" description="Disordered" evidence="1">
    <location>
        <begin position="54"/>
        <end position="82"/>
    </location>
</feature>
<dbReference type="Proteomes" id="UP000289738">
    <property type="component" value="Chromosome A02"/>
</dbReference>
<feature type="compositionally biased region" description="Polar residues" evidence="1">
    <location>
        <begin position="66"/>
        <end position="82"/>
    </location>
</feature>
<accession>A0A445EIU9</accession>
<organism evidence="2 3">
    <name type="scientific">Arachis hypogaea</name>
    <name type="common">Peanut</name>
    <dbReference type="NCBI Taxonomy" id="3818"/>
    <lineage>
        <taxon>Eukaryota</taxon>
        <taxon>Viridiplantae</taxon>
        <taxon>Streptophyta</taxon>
        <taxon>Embryophyta</taxon>
        <taxon>Tracheophyta</taxon>
        <taxon>Spermatophyta</taxon>
        <taxon>Magnoliopsida</taxon>
        <taxon>eudicotyledons</taxon>
        <taxon>Gunneridae</taxon>
        <taxon>Pentapetalae</taxon>
        <taxon>rosids</taxon>
        <taxon>fabids</taxon>
        <taxon>Fabales</taxon>
        <taxon>Fabaceae</taxon>
        <taxon>Papilionoideae</taxon>
        <taxon>50 kb inversion clade</taxon>
        <taxon>dalbergioids sensu lato</taxon>
        <taxon>Dalbergieae</taxon>
        <taxon>Pterocarpus clade</taxon>
        <taxon>Arachis</taxon>
    </lineage>
</organism>
<name>A0A445EIU9_ARAHY</name>
<proteinExistence type="predicted"/>
<dbReference type="EMBL" id="SDMP01000002">
    <property type="protein sequence ID" value="RYR75336.1"/>
    <property type="molecule type" value="Genomic_DNA"/>
</dbReference>
<keyword evidence="3" id="KW-1185">Reference proteome</keyword>
<sequence length="146" mass="16304">MNPLKKHIAFEWGRSSGGGEEVIGGFILILPEIIKSWKGSTVLNKGRQREILAAEETSAGGGDRQNGGSCSESSSAQRRQTLSELQWQTQIATAPEQWQQLEGANFVTWFRTCRNPNVEDNAELNLSDRNRRTRATAEEESVVWID</sequence>
<evidence type="ECO:0000256" key="1">
    <source>
        <dbReference type="SAM" id="MobiDB-lite"/>
    </source>
</evidence>
<reference evidence="2 3" key="1">
    <citation type="submission" date="2019-01" db="EMBL/GenBank/DDBJ databases">
        <title>Sequencing of cultivated peanut Arachis hypogaea provides insights into genome evolution and oil improvement.</title>
        <authorList>
            <person name="Chen X."/>
        </authorList>
    </citation>
    <scope>NUCLEOTIDE SEQUENCE [LARGE SCALE GENOMIC DNA]</scope>
    <source>
        <strain evidence="3">cv. Fuhuasheng</strain>
        <tissue evidence="2">Leaves</tissue>
    </source>
</reference>
<dbReference type="AlphaFoldDB" id="A0A445EIU9"/>
<gene>
    <name evidence="2" type="ORF">Ahy_A02g009992</name>
</gene>
<protein>
    <submittedName>
        <fullName evidence="2">Uncharacterized protein</fullName>
    </submittedName>
</protein>
<evidence type="ECO:0000313" key="3">
    <source>
        <dbReference type="Proteomes" id="UP000289738"/>
    </source>
</evidence>
<comment type="caution">
    <text evidence="2">The sequence shown here is derived from an EMBL/GenBank/DDBJ whole genome shotgun (WGS) entry which is preliminary data.</text>
</comment>
<evidence type="ECO:0000313" key="2">
    <source>
        <dbReference type="EMBL" id="RYR75336.1"/>
    </source>
</evidence>